<dbReference type="Gene3D" id="2.60.40.10">
    <property type="entry name" value="Immunoglobulins"/>
    <property type="match status" value="1"/>
</dbReference>
<dbReference type="InterPro" id="IPR013783">
    <property type="entry name" value="Ig-like_fold"/>
</dbReference>
<keyword evidence="3" id="KW-1185">Reference proteome</keyword>
<dbReference type="RefSeq" id="WP_186987739.1">
    <property type="nucleotide sequence ID" value="NZ_CP052909.1"/>
</dbReference>
<dbReference type="Pfam" id="PF13585">
    <property type="entry name" value="CHU_C"/>
    <property type="match status" value="1"/>
</dbReference>
<dbReference type="KEGG" id="alti:ALE3EI_1560"/>
<proteinExistence type="predicted"/>
<dbReference type="Proteomes" id="UP000515514">
    <property type="component" value="Chromosome"/>
</dbReference>
<dbReference type="EMBL" id="CP052909">
    <property type="protein sequence ID" value="QNJ98118.1"/>
    <property type="molecule type" value="Genomic_DNA"/>
</dbReference>
<feature type="chain" id="PRO_5028884747" description="T9SS type B sorting domain-containing protein" evidence="1">
    <location>
        <begin position="19"/>
        <end position="1900"/>
    </location>
</feature>
<dbReference type="InterPro" id="IPR026341">
    <property type="entry name" value="T9SS_type_B"/>
</dbReference>
<dbReference type="NCBIfam" id="TIGR04131">
    <property type="entry name" value="Bac_Flav_CTERM"/>
    <property type="match status" value="1"/>
</dbReference>
<keyword evidence="1" id="KW-0732">Signal</keyword>
<feature type="signal peptide" evidence="1">
    <location>
        <begin position="1"/>
        <end position="18"/>
    </location>
</feature>
<protein>
    <recommendedName>
        <fullName evidence="4">T9SS type B sorting domain-containing protein</fullName>
    </recommendedName>
</protein>
<evidence type="ECO:0000256" key="1">
    <source>
        <dbReference type="SAM" id="SignalP"/>
    </source>
</evidence>
<accession>A0A7G8PUV2</accession>
<name>A0A7G8PUV2_9FLAO</name>
<evidence type="ECO:0000313" key="2">
    <source>
        <dbReference type="EMBL" id="QNJ98118.1"/>
    </source>
</evidence>
<evidence type="ECO:0008006" key="4">
    <source>
        <dbReference type="Google" id="ProtNLM"/>
    </source>
</evidence>
<organism evidence="2 3">
    <name type="scientific">Constantimarinum furrinae</name>
    <dbReference type="NCBI Taxonomy" id="2562285"/>
    <lineage>
        <taxon>Bacteria</taxon>
        <taxon>Pseudomonadati</taxon>
        <taxon>Bacteroidota</taxon>
        <taxon>Flavobacteriia</taxon>
        <taxon>Flavobacteriales</taxon>
        <taxon>Flavobacteriaceae</taxon>
        <taxon>Altibacter/Constantimarinum group</taxon>
        <taxon>Constantimarinum</taxon>
    </lineage>
</organism>
<sequence length="1900" mass="204659">MKKITLLVFLILSYCALAQPVTLFQQFNGQYDFTAFGNTLNTAENGGGACTVLSSSSANLNLLPTQTLVSAHLYWAGPEPSDLSVVLNGAEVVASRTFSYNFGTNSFFAAYADVTNIVAANGNGMYTLSDLNLNTNCSTGTNFGGWAITVIYEDLSLTLNQISLFDGLEGVSSSNPSLEIVLTNIDIASEDLAKIGFTAWEGDAGLAVNETLLINGNLIDNPPLNPGNNAFNGTNSYTGSNTMYNMDLDFYDIENVVMPGDTEITINLTSGQDLVMINNVITSVNSELPDATITIDDLGVLCENNTIEVDYTVFNTNSTALLPVDTPIAFYADNVLIGQTQTTVDIPINGSESGTIVLNIPPGTPVIFTLKAVVDDDGTGNGIVNETDELNNEFELVVDLNLLALNLGPDRESCVGYIEILDTNIDDPLFTFEWFFNGNLIVGQNNPTLPVTNTGTYKVEAFKGICFVEDEIFVNFNALPVAEDPTPLQQCDEVPNDGFAVFDLTTKDAEIINGQPNTFVTYFTTQNNAQINLDPIPDPTMFANTSMGFQTVYARLEHTLAGCFDVVDLDLIVDDAPSITDPISDYFICDNDQDGFEVFDLTSKDSEILNILVNVTLTYHTSQADALGGTNAIANPTNYVSGGELIWVRAENSAGCVTVGSFGLILGDIPMFVEVDEFEQCDNDGDGLEDFDLNSQNATIVGGNLNLSVSYHPTLGDAQGDSNPLGIPYTSAGGEFIWVRVEDNMTGCYGTFEMELIVLMAPEIFEPDPLTYCDDDNDGFGEFTLTDADEDVVNGNPSGNLVVSYHETLADAQNGVNALSSPYTNVDPFTQTLYVRLLDLATGCYSTTTLLLIVQDSPLINDPAALVLCDDDGDGVEIFDLTQVEPEVLGSLDPANYTISYYEDPALTIAIVNTTAYPNISNPQTIHIVVEDIANGCQGLTTVELIVNLPPSLVAPTPLELCDVNNPGDEMEAFNLESKTFEITGGDPTIVITYHETQGDADAGINALNSPYVNTVPQPQTIYIRAVGGGTGCVVSQGFTLDLVVNPLPSPVTPTPLEVCDVNNDGFAMFDLTSKDAEIIAGEPGVILSYHETLSDANLGIFPLSSPYQNIVAGMQTVYARAEYGVSNPPPNNTGCFRVVELDLIVLPTPVVPLNLDPLILCDVDGNGSEVFDLTQRAADIYGTQDPSLYSLTYHESLAAAQAGTPFIGSPQSYTNLSNPQTIYVRLEDNSSGCFKIGQFELQTPSGPAVTQPTPLSVCDDVGEPWDGISVFDLTVKNDEITGGALGVGVRYYETLADAQNDENVIDPDTAYTNLTNPQTLYVRVSDGNTGCVNTTTTLTLRVSANPDPEAPDALSLCDVNDPGDGVEVFDLTVVEAQILDGETWDVSYHESYDDAFAGVNAIVDPTLYSNLSNPQTIYIRVTNNTIPEACFEIVTLELIVNPLPDASVVISDYIICEVPSNGMALFDLSSKIPEILGGQDPSVFVVSFYESQVEAQGMLNPIQNTTAYPNSTNPQTIYVGILNSQTGCYVATQSFDIEEREGAVANTPAAPYEICDNLGDNDGIGEFTLDGSTVESQALIDEILAGQDPSVYLLSFYESLSNAQTATDPLAGTYVNVINPQVIYARVDNSDTECFEITQVILKVEQLPELTLEESYRLCVDANGNPIPEEEGALSPPVIDTGLDASLYSFEWYFNGEIILGQSDPFITALEGGTYSVIVTELDSGCSTEGVTTVVLSSPPLEYEVLVSEAFSSSHTITVNVTQGLGEWVYQLDDGVFQVENVFDGVLPGTHLVTIKDANGCGSVTVEVGIVDYPRFVTPNQDGYHDTWNIIGIADSDPTAKIYIFDRFGKLLKQISPLGEGWDGTYNGNPLPSSDYWFLVEYKEDDTTKEFRGHFTLKR</sequence>
<gene>
    <name evidence="2" type="ORF">ALE3EI_1560</name>
</gene>
<reference evidence="2 3" key="1">
    <citation type="submission" date="2020-04" db="EMBL/GenBank/DDBJ databases">
        <title>Genome sequence of Altibacter aquimarinus strain ALE3EI.</title>
        <authorList>
            <person name="Oh H.-M."/>
            <person name="Jang D."/>
        </authorList>
    </citation>
    <scope>NUCLEOTIDE SEQUENCE [LARGE SCALE GENOMIC DNA]</scope>
    <source>
        <strain evidence="2 3">ALE3EI</strain>
    </source>
</reference>
<evidence type="ECO:0000313" key="3">
    <source>
        <dbReference type="Proteomes" id="UP000515514"/>
    </source>
</evidence>